<gene>
    <name evidence="1" type="ORF">DOTSEDRAFT_29684</name>
</gene>
<organism evidence="1 2">
    <name type="scientific">Dothistroma septosporum (strain NZE10 / CBS 128990)</name>
    <name type="common">Red band needle blight fungus</name>
    <name type="synonym">Mycosphaerella pini</name>
    <dbReference type="NCBI Taxonomy" id="675120"/>
    <lineage>
        <taxon>Eukaryota</taxon>
        <taxon>Fungi</taxon>
        <taxon>Dikarya</taxon>
        <taxon>Ascomycota</taxon>
        <taxon>Pezizomycotina</taxon>
        <taxon>Dothideomycetes</taxon>
        <taxon>Dothideomycetidae</taxon>
        <taxon>Mycosphaerellales</taxon>
        <taxon>Mycosphaerellaceae</taxon>
        <taxon>Dothistroma</taxon>
    </lineage>
</organism>
<dbReference type="EMBL" id="KB446548">
    <property type="protein sequence ID" value="EME38090.1"/>
    <property type="molecule type" value="Genomic_DNA"/>
</dbReference>
<protein>
    <submittedName>
        <fullName evidence="1">Uncharacterized protein</fullName>
    </submittedName>
</protein>
<evidence type="ECO:0000313" key="1">
    <source>
        <dbReference type="EMBL" id="EME38090.1"/>
    </source>
</evidence>
<dbReference type="HOGENOM" id="CLU_2291617_0_0_1"/>
<evidence type="ECO:0000313" key="2">
    <source>
        <dbReference type="Proteomes" id="UP000016933"/>
    </source>
</evidence>
<reference evidence="2" key="1">
    <citation type="journal article" date="2012" name="PLoS Genet.">
        <title>The genomes of the fungal plant pathogens Cladosporium fulvum and Dothistroma septosporum reveal adaptation to different hosts and lifestyles but also signatures of common ancestry.</title>
        <authorList>
            <person name="de Wit P.J.G.M."/>
            <person name="van der Burgt A."/>
            <person name="Oekmen B."/>
            <person name="Stergiopoulos I."/>
            <person name="Abd-Elsalam K.A."/>
            <person name="Aerts A.L."/>
            <person name="Bahkali A.H."/>
            <person name="Beenen H.G."/>
            <person name="Chettri P."/>
            <person name="Cox M.P."/>
            <person name="Datema E."/>
            <person name="de Vries R.P."/>
            <person name="Dhillon B."/>
            <person name="Ganley A.R."/>
            <person name="Griffiths S.A."/>
            <person name="Guo Y."/>
            <person name="Hamelin R.C."/>
            <person name="Henrissat B."/>
            <person name="Kabir M.S."/>
            <person name="Jashni M.K."/>
            <person name="Kema G."/>
            <person name="Klaubauf S."/>
            <person name="Lapidus A."/>
            <person name="Levasseur A."/>
            <person name="Lindquist E."/>
            <person name="Mehrabi R."/>
            <person name="Ohm R.A."/>
            <person name="Owen T.J."/>
            <person name="Salamov A."/>
            <person name="Schwelm A."/>
            <person name="Schijlen E."/>
            <person name="Sun H."/>
            <person name="van den Burg H.A."/>
            <person name="van Ham R.C.H.J."/>
            <person name="Zhang S."/>
            <person name="Goodwin S.B."/>
            <person name="Grigoriev I.V."/>
            <person name="Collemare J."/>
            <person name="Bradshaw R.E."/>
        </authorList>
    </citation>
    <scope>NUCLEOTIDE SEQUENCE [LARGE SCALE GENOMIC DNA]</scope>
    <source>
        <strain evidence="2">NZE10 / CBS 128990</strain>
    </source>
</reference>
<keyword evidence="2" id="KW-1185">Reference proteome</keyword>
<dbReference type="Proteomes" id="UP000016933">
    <property type="component" value="Unassembled WGS sequence"/>
</dbReference>
<sequence>MEHISDPTPKSCIARSLRDAMSDEEFDVAGSRTPPEAEQARLMLNLIRHRDAALPQDEALFYQWKQQRRRFLDLDLETVLLQTEWIYNISYEEDTPAERAR</sequence>
<name>M2YHW5_DOTSN</name>
<proteinExistence type="predicted"/>
<dbReference type="AlphaFoldDB" id="M2YHW5"/>
<accession>M2YHW5</accession>
<reference evidence="1 2" key="2">
    <citation type="journal article" date="2012" name="PLoS Pathog.">
        <title>Diverse lifestyles and strategies of plant pathogenesis encoded in the genomes of eighteen Dothideomycetes fungi.</title>
        <authorList>
            <person name="Ohm R.A."/>
            <person name="Feau N."/>
            <person name="Henrissat B."/>
            <person name="Schoch C.L."/>
            <person name="Horwitz B.A."/>
            <person name="Barry K.W."/>
            <person name="Condon B.J."/>
            <person name="Copeland A.C."/>
            <person name="Dhillon B."/>
            <person name="Glaser F."/>
            <person name="Hesse C.N."/>
            <person name="Kosti I."/>
            <person name="LaButti K."/>
            <person name="Lindquist E.A."/>
            <person name="Lucas S."/>
            <person name="Salamov A.A."/>
            <person name="Bradshaw R.E."/>
            <person name="Ciuffetti L."/>
            <person name="Hamelin R.C."/>
            <person name="Kema G.H.J."/>
            <person name="Lawrence C."/>
            <person name="Scott J.A."/>
            <person name="Spatafora J.W."/>
            <person name="Turgeon B.G."/>
            <person name="de Wit P.J.G.M."/>
            <person name="Zhong S."/>
            <person name="Goodwin S.B."/>
            <person name="Grigoriev I.V."/>
        </authorList>
    </citation>
    <scope>NUCLEOTIDE SEQUENCE [LARGE SCALE GENOMIC DNA]</scope>
    <source>
        <strain evidence="2">NZE10 / CBS 128990</strain>
    </source>
</reference>